<keyword evidence="2" id="KW-0186">Copper</keyword>
<feature type="chain" id="PRO_5045691911" evidence="3">
    <location>
        <begin position="28"/>
        <end position="196"/>
    </location>
</feature>
<dbReference type="InterPro" id="IPR013766">
    <property type="entry name" value="Thioredoxin_domain"/>
</dbReference>
<feature type="domain" description="Thioredoxin" evidence="4">
    <location>
        <begin position="28"/>
        <end position="195"/>
    </location>
</feature>
<proteinExistence type="inferred from homology"/>
<dbReference type="InterPro" id="IPR036249">
    <property type="entry name" value="Thioredoxin-like_sf"/>
</dbReference>
<evidence type="ECO:0000256" key="3">
    <source>
        <dbReference type="SAM" id="SignalP"/>
    </source>
</evidence>
<keyword evidence="6" id="KW-1185">Reference proteome</keyword>
<dbReference type="Pfam" id="PF02630">
    <property type="entry name" value="SCO1-SenC"/>
    <property type="match status" value="1"/>
</dbReference>
<dbReference type="RefSeq" id="WP_378155904.1">
    <property type="nucleotide sequence ID" value="NZ_JBHSEC010000019.1"/>
</dbReference>
<reference evidence="6" key="1">
    <citation type="journal article" date="2019" name="Int. J. Syst. Evol. Microbiol.">
        <title>The Global Catalogue of Microorganisms (GCM) 10K type strain sequencing project: providing services to taxonomists for standard genome sequencing and annotation.</title>
        <authorList>
            <consortium name="The Broad Institute Genomics Platform"/>
            <consortium name="The Broad Institute Genome Sequencing Center for Infectious Disease"/>
            <person name="Wu L."/>
            <person name="Ma J."/>
        </authorList>
    </citation>
    <scope>NUCLEOTIDE SEQUENCE [LARGE SCALE GENOMIC DNA]</scope>
    <source>
        <strain evidence="6">CCUG 59778</strain>
    </source>
</reference>
<feature type="signal peptide" evidence="3">
    <location>
        <begin position="1"/>
        <end position="27"/>
    </location>
</feature>
<organism evidence="5 6">
    <name type="scientific">Chungangia koreensis</name>
    <dbReference type="NCBI Taxonomy" id="752657"/>
    <lineage>
        <taxon>Bacteria</taxon>
        <taxon>Bacillati</taxon>
        <taxon>Bacillota</taxon>
        <taxon>Bacilli</taxon>
        <taxon>Lactobacillales</taxon>
        <taxon>Chungangia</taxon>
    </lineage>
</organism>
<dbReference type="Proteomes" id="UP001595817">
    <property type="component" value="Unassembled WGS sequence"/>
</dbReference>
<gene>
    <name evidence="5" type="ORF">ACFOZY_12410</name>
</gene>
<evidence type="ECO:0000256" key="2">
    <source>
        <dbReference type="ARBA" id="ARBA00023008"/>
    </source>
</evidence>
<dbReference type="EMBL" id="JBHSEC010000019">
    <property type="protein sequence ID" value="MFC4411224.1"/>
    <property type="molecule type" value="Genomic_DNA"/>
</dbReference>
<accession>A0ABV8X811</accession>
<protein>
    <submittedName>
        <fullName evidence="5">SCO family protein</fullName>
    </submittedName>
</protein>
<evidence type="ECO:0000256" key="1">
    <source>
        <dbReference type="ARBA" id="ARBA00010996"/>
    </source>
</evidence>
<dbReference type="Gene3D" id="3.40.30.10">
    <property type="entry name" value="Glutaredoxin"/>
    <property type="match status" value="1"/>
</dbReference>
<name>A0ABV8X811_9LACT</name>
<evidence type="ECO:0000313" key="6">
    <source>
        <dbReference type="Proteomes" id="UP001595817"/>
    </source>
</evidence>
<dbReference type="PANTHER" id="PTHR12151">
    <property type="entry name" value="ELECTRON TRANSPORT PROTIN SCO1/SENC FAMILY MEMBER"/>
    <property type="match status" value="1"/>
</dbReference>
<dbReference type="SUPFAM" id="SSF52833">
    <property type="entry name" value="Thioredoxin-like"/>
    <property type="match status" value="1"/>
</dbReference>
<dbReference type="PANTHER" id="PTHR12151:SF25">
    <property type="entry name" value="LINALOOL DEHYDRATASE_ISOMERASE DOMAIN-CONTAINING PROTEIN"/>
    <property type="match status" value="1"/>
</dbReference>
<keyword evidence="3" id="KW-0732">Signal</keyword>
<dbReference type="PROSITE" id="PS51352">
    <property type="entry name" value="THIOREDOXIN_2"/>
    <property type="match status" value="1"/>
</dbReference>
<sequence>MKNKIKFFTILVIGALLISACSSGGFEAETDWEVQDFSYENQRGETVSLDDLKGKVWLADFIFTNCTSVCPPMTFNLVGIQEKLIEEGVEDYQIVGFSVDPEVDKPEVLTDYLTKFNPPDETKWQLLTGYTMDEISKFAKDSFQAIVIDDPNTDQVIHHSAFFLVDKNGIVVKYYPGVEDVPVDEIVSDMKALSKQ</sequence>
<dbReference type="PROSITE" id="PS51257">
    <property type="entry name" value="PROKAR_LIPOPROTEIN"/>
    <property type="match status" value="1"/>
</dbReference>
<evidence type="ECO:0000259" key="4">
    <source>
        <dbReference type="PROSITE" id="PS51352"/>
    </source>
</evidence>
<evidence type="ECO:0000313" key="5">
    <source>
        <dbReference type="EMBL" id="MFC4411224.1"/>
    </source>
</evidence>
<dbReference type="CDD" id="cd02968">
    <property type="entry name" value="SCO"/>
    <property type="match status" value="1"/>
</dbReference>
<dbReference type="InterPro" id="IPR003782">
    <property type="entry name" value="SCO1/SenC"/>
</dbReference>
<comment type="similarity">
    <text evidence="1">Belongs to the SCO1/2 family.</text>
</comment>
<comment type="caution">
    <text evidence="5">The sequence shown here is derived from an EMBL/GenBank/DDBJ whole genome shotgun (WGS) entry which is preliminary data.</text>
</comment>